<evidence type="ECO:0000256" key="3">
    <source>
        <dbReference type="ARBA" id="ARBA00022989"/>
    </source>
</evidence>
<keyword evidence="2 6" id="KW-0812">Transmembrane</keyword>
<evidence type="ECO:0000256" key="4">
    <source>
        <dbReference type="ARBA" id="ARBA00023136"/>
    </source>
</evidence>
<dbReference type="Pfam" id="PF07690">
    <property type="entry name" value="MFS_1"/>
    <property type="match status" value="1"/>
</dbReference>
<feature type="transmembrane region" description="Helical" evidence="6">
    <location>
        <begin position="399"/>
        <end position="416"/>
    </location>
</feature>
<evidence type="ECO:0000256" key="2">
    <source>
        <dbReference type="ARBA" id="ARBA00022692"/>
    </source>
</evidence>
<feature type="transmembrane region" description="Helical" evidence="6">
    <location>
        <begin position="423"/>
        <end position="444"/>
    </location>
</feature>
<dbReference type="GO" id="GO:0022857">
    <property type="term" value="F:transmembrane transporter activity"/>
    <property type="evidence" value="ECO:0007669"/>
    <property type="project" value="InterPro"/>
</dbReference>
<name>A0A0P0ICP5_STABO</name>
<dbReference type="PANTHER" id="PTHR23502:SF45">
    <property type="entry name" value="MAJOR FACILITATOR SUPERFAMILY (MFS) PROFILE DOMAIN-CONTAINING PROTEIN"/>
    <property type="match status" value="1"/>
</dbReference>
<feature type="compositionally biased region" description="Basic and acidic residues" evidence="5">
    <location>
        <begin position="554"/>
        <end position="588"/>
    </location>
</feature>
<feature type="transmembrane region" description="Helical" evidence="6">
    <location>
        <begin position="87"/>
        <end position="107"/>
    </location>
</feature>
<evidence type="ECO:0000256" key="6">
    <source>
        <dbReference type="SAM" id="Phobius"/>
    </source>
</evidence>
<sequence>MKLEASADLDWSHMDSPQGRVCGGKYLESISETSTPEEEQRPLQKVEVDMPMTLTDSVIRDEKEWVVLEFAANDPEDPYNWSKTRKWLITCILCGFTMFIGLATTAYSSGIGKMVKDLNTSVEVGQLGLFGFNEACAVAPLFLAPFCELVGRRIIYVGGYLCFSLIFIGLALGRNIGTIMALRAILGLFGCVGTILVGGTFDDMFKPQDRSYPMALFTFAAIFSTVGAPIYAGFIDMKIGWRWIEGIQGLSNIPLLIIAVFGLKETRGSVTLQKRAKKLRKETGDDRWVAREELETPGLKQMLYNSSVKAGYMLITEPVVFFFGLWIAFAWFITFLFLSVIPITFGTKKGWNEGMQGLPYIALGIGVALGYAAQFGQIYFYNYKRRLANGKDVAPEVRLYGALFGSPFLPIGLFIYSFTQYEYLVWVGPCIGLGCISFGIWFVFEATYSFTSDCYGTSASSAIAGQGFMRNTLGAVSPLFAHQFFTNVGSQFAGLILACIAAILTLTPFVLFKFGPQIRAKSKAAIVYDCDDGVDQQQIEEKKKQQEGSSPKGFLDDKIKPSDAHVEGTSRDDSSANEEASKKNVEIF</sequence>
<feature type="transmembrane region" description="Helical" evidence="6">
    <location>
        <begin position="492"/>
        <end position="512"/>
    </location>
</feature>
<dbReference type="AlphaFoldDB" id="A0A0P0ICP5"/>
<dbReference type="EMBL" id="KT728679">
    <property type="protein sequence ID" value="ALK02043.1"/>
    <property type="molecule type" value="Genomic_DNA"/>
</dbReference>
<protein>
    <submittedName>
        <fullName evidence="8">Fructose facilitator</fullName>
    </submittedName>
</protein>
<feature type="region of interest" description="Disordered" evidence="5">
    <location>
        <begin position="538"/>
        <end position="588"/>
    </location>
</feature>
<organism evidence="8">
    <name type="scientific">Starmerella bombicola</name>
    <name type="common">Yeast</name>
    <name type="synonym">Candida bombicola</name>
    <dbReference type="NCBI Taxonomy" id="75736"/>
    <lineage>
        <taxon>Eukaryota</taxon>
        <taxon>Fungi</taxon>
        <taxon>Dikarya</taxon>
        <taxon>Ascomycota</taxon>
        <taxon>Saccharomycotina</taxon>
        <taxon>Dipodascomycetes</taxon>
        <taxon>Dipodascales</taxon>
        <taxon>Trichomonascaceae</taxon>
        <taxon>Starmerella</taxon>
    </lineage>
</organism>
<feature type="transmembrane region" description="Helical" evidence="6">
    <location>
        <begin position="179"/>
        <end position="201"/>
    </location>
</feature>
<dbReference type="InterPro" id="IPR036259">
    <property type="entry name" value="MFS_trans_sf"/>
</dbReference>
<dbReference type="FunFam" id="1.20.1250.20:FF:000082">
    <property type="entry name" value="MFS multidrug transporter, putative"/>
    <property type="match status" value="1"/>
</dbReference>
<feature type="transmembrane region" description="Helical" evidence="6">
    <location>
        <begin position="319"/>
        <end position="345"/>
    </location>
</feature>
<keyword evidence="4 6" id="KW-0472">Membrane</keyword>
<dbReference type="GO" id="GO:0005886">
    <property type="term" value="C:plasma membrane"/>
    <property type="evidence" value="ECO:0007669"/>
    <property type="project" value="TreeGrafter"/>
</dbReference>
<comment type="subcellular location">
    <subcellularLocation>
        <location evidence="1">Membrane</location>
        <topology evidence="1">Multi-pass membrane protein</topology>
    </subcellularLocation>
</comment>
<feature type="transmembrane region" description="Helical" evidence="6">
    <location>
        <begin position="154"/>
        <end position="173"/>
    </location>
</feature>
<keyword evidence="3 6" id="KW-1133">Transmembrane helix</keyword>
<gene>
    <name evidence="8" type="primary">FFZ1</name>
</gene>
<evidence type="ECO:0000256" key="5">
    <source>
        <dbReference type="SAM" id="MobiDB-lite"/>
    </source>
</evidence>
<feature type="transmembrane region" description="Helical" evidence="6">
    <location>
        <begin position="213"/>
        <end position="234"/>
    </location>
</feature>
<dbReference type="PROSITE" id="PS50850">
    <property type="entry name" value="MFS"/>
    <property type="match status" value="1"/>
</dbReference>
<feature type="transmembrane region" description="Helical" evidence="6">
    <location>
        <begin position="357"/>
        <end position="379"/>
    </location>
</feature>
<evidence type="ECO:0000313" key="8">
    <source>
        <dbReference type="EMBL" id="ALK02043.1"/>
    </source>
</evidence>
<dbReference type="InterPro" id="IPR011701">
    <property type="entry name" value="MFS"/>
</dbReference>
<proteinExistence type="predicted"/>
<dbReference type="Gene3D" id="1.20.1250.20">
    <property type="entry name" value="MFS general substrate transporter like domains"/>
    <property type="match status" value="1"/>
</dbReference>
<dbReference type="InterPro" id="IPR020846">
    <property type="entry name" value="MFS_dom"/>
</dbReference>
<feature type="domain" description="Major facilitator superfamily (MFS) profile" evidence="7">
    <location>
        <begin position="87"/>
        <end position="519"/>
    </location>
</feature>
<dbReference type="PANTHER" id="PTHR23502">
    <property type="entry name" value="MAJOR FACILITATOR SUPERFAMILY"/>
    <property type="match status" value="1"/>
</dbReference>
<accession>A0A0P0ICP5</accession>
<dbReference type="SUPFAM" id="SSF103473">
    <property type="entry name" value="MFS general substrate transporter"/>
    <property type="match status" value="1"/>
</dbReference>
<reference evidence="8" key="1">
    <citation type="journal article" date="2015" name="Mol. Biol. Evol.">
        <title>Stepwise functional evolution in a fungal sugar transporter family.</title>
        <authorList>
            <person name="Goncalves C."/>
            <person name="Coelho M.A."/>
            <person name="Salema-Oom M."/>
            <person name="Goncalves P."/>
        </authorList>
    </citation>
    <scope>NUCLEOTIDE SEQUENCE</scope>
    <source>
        <strain evidence="8">PYCC 5882</strain>
    </source>
</reference>
<evidence type="ECO:0000256" key="1">
    <source>
        <dbReference type="ARBA" id="ARBA00004141"/>
    </source>
</evidence>
<evidence type="ECO:0000259" key="7">
    <source>
        <dbReference type="PROSITE" id="PS50850"/>
    </source>
</evidence>